<gene>
    <name evidence="6" type="ORF">GXW71_22495</name>
</gene>
<comment type="caution">
    <text evidence="6">The sequence shown here is derived from an EMBL/GenBank/DDBJ whole genome shotgun (WGS) entry which is preliminary data.</text>
</comment>
<accession>A0ABS5F3N3</accession>
<evidence type="ECO:0000259" key="5">
    <source>
        <dbReference type="SMART" id="SM01360"/>
    </source>
</evidence>
<dbReference type="Pfam" id="PF17962">
    <property type="entry name" value="bMG6"/>
    <property type="match status" value="1"/>
</dbReference>
<proteinExistence type="inferred from homology"/>
<dbReference type="CDD" id="cd02891">
    <property type="entry name" value="A2M_like"/>
    <property type="match status" value="1"/>
</dbReference>
<evidence type="ECO:0000313" key="7">
    <source>
        <dbReference type="Proteomes" id="UP001196870"/>
    </source>
</evidence>
<sequence>MRRFLLLLTLLFAALPAGAFELPGVQRDSSAYRQELMRRFPGSSPQSRAAAETRAIQAERTNNLPAAAAAWEERVAAGPLSHDAWMALARVQLARRPQEANRALQAAWVAFTIAPAGPQEVPSLLMIADALQALNLPAGMLEALAAAAERAPEDAALRARLTETRRRVGLLPTRVRTEADAEPARACIGFTQPPARRQDWTPADWVRTEPAIPGLAVEREADVICIAGLPWGRSTRIILRAGLPGEDGSALRTEQSLTVAMPNRAPRLAFDQRAYVLPRGQEPRITLASTNVSAVAIRLIRVAERNLMGLRRDWQPGQALNSWTVEGLTEDAGTVIWEGRADIPRFEQNATQRTALPLPDALRNAPPGIFVLAVRSGDGNAAREATASLALAVTDLGLVAWRGADGVAVQARSLGEAVAKPGVRVALLARNNEVLAEAETDATGIARFGAALLRGRGGLAPVALHATAGADFAMLDLEAASFDLSDRGATGRPHPAAMDAFVWLDRGIYRPGETVQIAALIRDAAGQPVDLPVRLRVRRPNGQVFAEQVPARGPDAAILWPMPLSNGAPAGAWTIEALTDPDAPPIGRTTFRVDAFVPERLEVTATPPAGAMLVPGRPLDVPVAARFLYGAPGSGLSGNAELRLAVNPEPFPDWRGWRIGLAEEPFTPALQTFEIPETDADGRATLSLALQGVPDSTRVLQAEVGITISEPGGAESRTRFTIPVRPRGRLIALRPGFEGGSVDDNAEAAFDIAALTPAGAADTARLRVRLVRERPSWRMVTRGQIARYETVWRDEPVDAAEVQVAPGSPARFARRMPFGRYRIEVTDPSGLAITSMRFRSGWASSESAEVPDRVDVATDRQSHPDGATARIRVTPPFGGRASIAVLTDRLVSIRETEIPEGGATIEVPVSAAWGPGAYVAVTVYRAGEARRGPQRALGLVWVALDTAPRRLDVAIESPERILPRQRVTIPVRIGNAGGTARVTLAAVDEGILRLTDFASPDPQGHFLGRRRLGTDIRDDYGRLIAPADGEATALRQGGDEGDASGFLRIPQRLVALYSGIVTAGSDGVAQVPLDIPDFAGELRLMAVAWDGARIGAASRPMTVRDPVVAEAMLPRFLAPGDEAQLPLLLHNLDLPRGTITATLSTEGPLTLAGPSQIAVDLAPGARAQPGTTLRATGAGEGVLRLAVAGPNNFSVTRESRITIRSSRPIAVETAFGTIAPGQQAALTPPTERFIPGSWRASASFGAAVRYDADAMLRAVQGFFLSCTEQAGSRALALAYAPDAPDRAGELQRAVETIIDRQRFDGGFGLWSAQGEPQEWVTAFALEVLLRARSAGAAVPDGAVDAGLRHIEELLEESDQESPLERATQAYRLHVLSLAGRPRLGAARRLLERIADMPTPLARAQIGAAFARAGDRARAEAAFTAALAAPQRLWWTGDFGSQVRDQLAIAVLLKESGVLEDRVAPLLAQLPAQLSPTTTSTQEQGWAVAAAGALSAGRRPVRVALDGTTLAERPLVTVALTGRATARNLSDAALPNSVSVTGIPAQPLPAGRSNMRIVRRFLALDGSPLNLDQLRQNTSFVLVLEARLEDQEDHRVLLQQGLPAGWEIMGRLGPGAVPGMPWLEALSETEAQPALDDRFAAAAVLSPRMPLLRIAARVRAVSAGSFELPGAETVDMYRPAFFARQNTGRITILPAN</sequence>
<keyword evidence="2 3" id="KW-0732">Signal</keyword>
<dbReference type="Pfam" id="PF01835">
    <property type="entry name" value="MG2"/>
    <property type="match status" value="1"/>
</dbReference>
<evidence type="ECO:0000256" key="2">
    <source>
        <dbReference type="ARBA" id="ARBA00022729"/>
    </source>
</evidence>
<dbReference type="EMBL" id="JAAGBB010000030">
    <property type="protein sequence ID" value="MBR0667147.1"/>
    <property type="molecule type" value="Genomic_DNA"/>
</dbReference>
<dbReference type="Pfam" id="PF11974">
    <property type="entry name" value="bMG3"/>
    <property type="match status" value="1"/>
</dbReference>
<feature type="domain" description="Alpha-2-macroglobulin bait region" evidence="4">
    <location>
        <begin position="854"/>
        <end position="994"/>
    </location>
</feature>
<dbReference type="InterPro" id="IPR021868">
    <property type="entry name" value="Alpha_2_Macroglob_MG3"/>
</dbReference>
<dbReference type="InterPro" id="IPR002890">
    <property type="entry name" value="MG2"/>
</dbReference>
<dbReference type="InterPro" id="IPR041462">
    <property type="entry name" value="Bact_A2M_MG6"/>
</dbReference>
<dbReference type="SMART" id="SM01359">
    <property type="entry name" value="A2M_N_2"/>
    <property type="match status" value="1"/>
</dbReference>
<dbReference type="InterPro" id="IPR026284">
    <property type="entry name" value="A2MG_proteobact"/>
</dbReference>
<dbReference type="RefSeq" id="WP_211854926.1">
    <property type="nucleotide sequence ID" value="NZ_JAAGBB010000030.1"/>
</dbReference>
<feature type="domain" description="Alpha-2-macroglobulin" evidence="5">
    <location>
        <begin position="1054"/>
        <end position="1143"/>
    </location>
</feature>
<evidence type="ECO:0000313" key="6">
    <source>
        <dbReference type="EMBL" id="MBR0667147.1"/>
    </source>
</evidence>
<dbReference type="InterPro" id="IPR051802">
    <property type="entry name" value="YfhM-like"/>
</dbReference>
<feature type="chain" id="PRO_5045875402" evidence="3">
    <location>
        <begin position="20"/>
        <end position="1695"/>
    </location>
</feature>
<dbReference type="PANTHER" id="PTHR40094">
    <property type="entry name" value="ALPHA-2-MACROGLOBULIN HOMOLOG"/>
    <property type="match status" value="1"/>
</dbReference>
<reference evidence="7" key="1">
    <citation type="journal article" date="2021" name="Syst. Appl. Microbiol.">
        <title>Roseomonas hellenica sp. nov., isolated from roots of wild-growing Alkanna tinctoria.</title>
        <authorList>
            <person name="Rat A."/>
            <person name="Naranjo H.D."/>
            <person name="Lebbe L."/>
            <person name="Cnockaert M."/>
            <person name="Krigas N."/>
            <person name="Grigoriadou K."/>
            <person name="Maloupa E."/>
            <person name="Willems A."/>
        </authorList>
    </citation>
    <scope>NUCLEOTIDE SEQUENCE [LARGE SCALE GENOMIC DNA]</scope>
    <source>
        <strain evidence="7">LMG 31523</strain>
    </source>
</reference>
<evidence type="ECO:0000259" key="4">
    <source>
        <dbReference type="SMART" id="SM01359"/>
    </source>
</evidence>
<evidence type="ECO:0000256" key="1">
    <source>
        <dbReference type="ARBA" id="ARBA00010556"/>
    </source>
</evidence>
<protein>
    <submittedName>
        <fullName evidence="6">Alpha-2-macroglobulin family protein</fullName>
    </submittedName>
</protein>
<evidence type="ECO:0000256" key="3">
    <source>
        <dbReference type="SAM" id="SignalP"/>
    </source>
</evidence>
<dbReference type="InterPro" id="IPR049120">
    <property type="entry name" value="A2M_bMG2"/>
</dbReference>
<keyword evidence="7" id="KW-1185">Reference proteome</keyword>
<dbReference type="Gene3D" id="2.60.40.1930">
    <property type="match status" value="1"/>
</dbReference>
<dbReference type="PIRSF" id="PIRSF038980">
    <property type="entry name" value="A2M_bac"/>
    <property type="match status" value="1"/>
</dbReference>
<dbReference type="InterPro" id="IPR041246">
    <property type="entry name" value="Bact_MG10"/>
</dbReference>
<dbReference type="Pfam" id="PF00207">
    <property type="entry name" value="A2M"/>
    <property type="match status" value="1"/>
</dbReference>
<organism evidence="6 7">
    <name type="scientific">Plastoroseomonas hellenica</name>
    <dbReference type="NCBI Taxonomy" id="2687306"/>
    <lineage>
        <taxon>Bacteria</taxon>
        <taxon>Pseudomonadati</taxon>
        <taxon>Pseudomonadota</taxon>
        <taxon>Alphaproteobacteria</taxon>
        <taxon>Acetobacterales</taxon>
        <taxon>Acetobacteraceae</taxon>
        <taxon>Plastoroseomonas</taxon>
    </lineage>
</organism>
<dbReference type="InterPro" id="IPR008930">
    <property type="entry name" value="Terpenoid_cyclase/PrenylTrfase"/>
</dbReference>
<dbReference type="Pfam" id="PF17973">
    <property type="entry name" value="bMG10"/>
    <property type="match status" value="1"/>
</dbReference>
<dbReference type="Pfam" id="PF21142">
    <property type="entry name" value="A2M_bMG2"/>
    <property type="match status" value="1"/>
</dbReference>
<dbReference type="Gene3D" id="1.50.10.20">
    <property type="match status" value="1"/>
</dbReference>
<comment type="similarity">
    <text evidence="1">Belongs to the protease inhibitor I39 (alpha-2-macroglobulin) family. Bacterial alpha-2-macroglobulin subfamily.</text>
</comment>
<dbReference type="Pfam" id="PF17972">
    <property type="entry name" value="bMG5"/>
    <property type="match status" value="1"/>
</dbReference>
<dbReference type="InterPro" id="IPR001599">
    <property type="entry name" value="Macroglobln_a2"/>
</dbReference>
<feature type="signal peptide" evidence="3">
    <location>
        <begin position="1"/>
        <end position="19"/>
    </location>
</feature>
<dbReference type="Pfam" id="PF07703">
    <property type="entry name" value="A2M_BRD"/>
    <property type="match status" value="1"/>
</dbReference>
<name>A0ABS5F3N3_9PROT</name>
<dbReference type="Proteomes" id="UP001196870">
    <property type="component" value="Unassembled WGS sequence"/>
</dbReference>
<dbReference type="SUPFAM" id="SSF48239">
    <property type="entry name" value="Terpenoid cyclases/Protein prenyltransferases"/>
    <property type="match status" value="1"/>
</dbReference>
<dbReference type="InterPro" id="IPR041203">
    <property type="entry name" value="Bact_A2M_MG5"/>
</dbReference>
<dbReference type="PANTHER" id="PTHR40094:SF1">
    <property type="entry name" value="UBIQUITIN DOMAIN-CONTAINING PROTEIN"/>
    <property type="match status" value="1"/>
</dbReference>
<dbReference type="SMART" id="SM01360">
    <property type="entry name" value="A2M"/>
    <property type="match status" value="1"/>
</dbReference>
<dbReference type="InterPro" id="IPR011625">
    <property type="entry name" value="A2M_N_BRD"/>
</dbReference>